<dbReference type="InterPro" id="IPR007404">
    <property type="entry name" value="YdjM-like"/>
</dbReference>
<feature type="transmembrane region" description="Helical" evidence="1">
    <location>
        <begin position="185"/>
        <end position="202"/>
    </location>
</feature>
<evidence type="ECO:0000313" key="2">
    <source>
        <dbReference type="EMBL" id="WFT75225.1"/>
    </source>
</evidence>
<dbReference type="Pfam" id="PF04307">
    <property type="entry name" value="YdjM"/>
    <property type="match status" value="1"/>
</dbReference>
<dbReference type="Proteomes" id="UP001221597">
    <property type="component" value="Chromosome"/>
</dbReference>
<dbReference type="PANTHER" id="PTHR35531">
    <property type="entry name" value="INNER MEMBRANE PROTEIN YBCI-RELATED"/>
    <property type="match status" value="1"/>
</dbReference>
<feature type="transmembrane region" description="Helical" evidence="1">
    <location>
        <begin position="30"/>
        <end position="48"/>
    </location>
</feature>
<dbReference type="GO" id="GO:0016787">
    <property type="term" value="F:hydrolase activity"/>
    <property type="evidence" value="ECO:0007669"/>
    <property type="project" value="UniProtKB-KW"/>
</dbReference>
<feature type="transmembrane region" description="Helical" evidence="1">
    <location>
        <begin position="60"/>
        <end position="83"/>
    </location>
</feature>
<proteinExistence type="predicted"/>
<evidence type="ECO:0000313" key="3">
    <source>
        <dbReference type="Proteomes" id="UP001221597"/>
    </source>
</evidence>
<accession>A0ABY8IYD4</accession>
<dbReference type="EMBL" id="CP121671">
    <property type="protein sequence ID" value="WFT75225.1"/>
    <property type="molecule type" value="Genomic_DNA"/>
</dbReference>
<keyword evidence="2" id="KW-0378">Hydrolase</keyword>
<sequence length="203" mass="22954">MMASGHQVVGFTCGVATLTFLPELVRLPTTSFETTLFFLFVLFGSLLPDIDTPRSTLGKWFWRLLLIFLLGAVSAYLLVPVIINEYRDELSIVSMFILPILIMVRSHRKMTHSILFIFLIGGYCYFIGYFLAVPLNYFIGLLVGVCSHLLGDVITKKGIPILYPFSKKHFRFIVTFKTGSLTEKFIVMTLAVANLCFLVIHVL</sequence>
<dbReference type="RefSeq" id="WP_283077194.1">
    <property type="nucleotide sequence ID" value="NZ_CP121671.1"/>
</dbReference>
<feature type="transmembrane region" description="Helical" evidence="1">
    <location>
        <begin position="113"/>
        <end position="131"/>
    </location>
</feature>
<keyword evidence="3" id="KW-1185">Reference proteome</keyword>
<name>A0ABY8IYD4_9BACI</name>
<organism evidence="2 3">
    <name type="scientific">Halobacillus naozhouensis</name>
    <dbReference type="NCBI Taxonomy" id="554880"/>
    <lineage>
        <taxon>Bacteria</taxon>
        <taxon>Bacillati</taxon>
        <taxon>Bacillota</taxon>
        <taxon>Bacilli</taxon>
        <taxon>Bacillales</taxon>
        <taxon>Bacillaceae</taxon>
        <taxon>Halobacillus</taxon>
    </lineage>
</organism>
<gene>
    <name evidence="2" type="ORF">P9989_02100</name>
</gene>
<keyword evidence="1" id="KW-1133">Transmembrane helix</keyword>
<protein>
    <submittedName>
        <fullName evidence="2">Metal-dependent hydrolase</fullName>
    </submittedName>
</protein>
<reference evidence="2 3" key="1">
    <citation type="submission" date="2023-04" db="EMBL/GenBank/DDBJ databases">
        <title>Genome sequence of Halobacillus naozhouensis KACC 21980.</title>
        <authorList>
            <person name="Kim S."/>
            <person name="Heo J."/>
            <person name="Kwon S.-W."/>
        </authorList>
    </citation>
    <scope>NUCLEOTIDE SEQUENCE [LARGE SCALE GENOMIC DNA]</scope>
    <source>
        <strain evidence="2 3">KCTC 13234</strain>
    </source>
</reference>
<dbReference type="PANTHER" id="PTHR35531:SF1">
    <property type="entry name" value="INNER MEMBRANE PROTEIN YBCI-RELATED"/>
    <property type="match status" value="1"/>
</dbReference>
<evidence type="ECO:0000256" key="1">
    <source>
        <dbReference type="SAM" id="Phobius"/>
    </source>
</evidence>
<keyword evidence="1" id="KW-0812">Transmembrane</keyword>
<feature type="transmembrane region" description="Helical" evidence="1">
    <location>
        <begin position="89"/>
        <end position="106"/>
    </location>
</feature>
<keyword evidence="1" id="KW-0472">Membrane</keyword>